<proteinExistence type="predicted"/>
<evidence type="ECO:0000313" key="2">
    <source>
        <dbReference type="EMBL" id="MPC10722.1"/>
    </source>
</evidence>
<keyword evidence="3" id="KW-1185">Reference proteome</keyword>
<organism evidence="2 3">
    <name type="scientific">Portunus trituberculatus</name>
    <name type="common">Swimming crab</name>
    <name type="synonym">Neptunus trituberculatus</name>
    <dbReference type="NCBI Taxonomy" id="210409"/>
    <lineage>
        <taxon>Eukaryota</taxon>
        <taxon>Metazoa</taxon>
        <taxon>Ecdysozoa</taxon>
        <taxon>Arthropoda</taxon>
        <taxon>Crustacea</taxon>
        <taxon>Multicrustacea</taxon>
        <taxon>Malacostraca</taxon>
        <taxon>Eumalacostraca</taxon>
        <taxon>Eucarida</taxon>
        <taxon>Decapoda</taxon>
        <taxon>Pleocyemata</taxon>
        <taxon>Brachyura</taxon>
        <taxon>Eubrachyura</taxon>
        <taxon>Portunoidea</taxon>
        <taxon>Portunidae</taxon>
        <taxon>Portuninae</taxon>
        <taxon>Portunus</taxon>
    </lineage>
</organism>
<accession>A0A5B7CM07</accession>
<feature type="compositionally biased region" description="Low complexity" evidence="1">
    <location>
        <begin position="68"/>
        <end position="77"/>
    </location>
</feature>
<dbReference type="Proteomes" id="UP000324222">
    <property type="component" value="Unassembled WGS sequence"/>
</dbReference>
<feature type="region of interest" description="Disordered" evidence="1">
    <location>
        <begin position="61"/>
        <end position="82"/>
    </location>
</feature>
<reference evidence="2 3" key="1">
    <citation type="submission" date="2019-05" db="EMBL/GenBank/DDBJ databases">
        <title>Another draft genome of Portunus trituberculatus and its Hox gene families provides insights of decapod evolution.</title>
        <authorList>
            <person name="Jeong J.-H."/>
            <person name="Song I."/>
            <person name="Kim S."/>
            <person name="Choi T."/>
            <person name="Kim D."/>
            <person name="Ryu S."/>
            <person name="Kim W."/>
        </authorList>
    </citation>
    <scope>NUCLEOTIDE SEQUENCE [LARGE SCALE GENOMIC DNA]</scope>
    <source>
        <tissue evidence="2">Muscle</tissue>
    </source>
</reference>
<protein>
    <submittedName>
        <fullName evidence="2">Uncharacterized protein</fullName>
    </submittedName>
</protein>
<dbReference type="EMBL" id="VSRR010000127">
    <property type="protein sequence ID" value="MPC10722.1"/>
    <property type="molecule type" value="Genomic_DNA"/>
</dbReference>
<sequence length="97" mass="11198">MILHWCQDEEIEQDKTKYQPDAHLAPTRGLSSRIIPSGTDSNHFSLVFMFVVVPTHVRKKSTRKKKAGTATTRTATRGHQIGPRRQRFEISCEIYWS</sequence>
<comment type="caution">
    <text evidence="2">The sequence shown here is derived from an EMBL/GenBank/DDBJ whole genome shotgun (WGS) entry which is preliminary data.</text>
</comment>
<gene>
    <name evidence="2" type="ORF">E2C01_003362</name>
</gene>
<evidence type="ECO:0000313" key="3">
    <source>
        <dbReference type="Proteomes" id="UP000324222"/>
    </source>
</evidence>
<evidence type="ECO:0000256" key="1">
    <source>
        <dbReference type="SAM" id="MobiDB-lite"/>
    </source>
</evidence>
<name>A0A5B7CM07_PORTR</name>
<dbReference type="AlphaFoldDB" id="A0A5B7CM07"/>